<dbReference type="EMBL" id="JH597990">
    <property type="status" value="NOT_ANNOTATED_CDS"/>
    <property type="molecule type" value="Genomic_DNA"/>
</dbReference>
<dbReference type="InParanoid" id="M4BVX7"/>
<proteinExistence type="predicted"/>
<protein>
    <submittedName>
        <fullName evidence="1">Uncharacterized protein</fullName>
    </submittedName>
</protein>
<dbReference type="Proteomes" id="UP000011713">
    <property type="component" value="Unassembled WGS sequence"/>
</dbReference>
<evidence type="ECO:0000313" key="1">
    <source>
        <dbReference type="EnsemblProtists" id="HpaP810678"/>
    </source>
</evidence>
<evidence type="ECO:0000313" key="2">
    <source>
        <dbReference type="Proteomes" id="UP000011713"/>
    </source>
</evidence>
<organism evidence="1 2">
    <name type="scientific">Hyaloperonospora arabidopsidis (strain Emoy2)</name>
    <name type="common">Downy mildew agent</name>
    <name type="synonym">Peronospora arabidopsidis</name>
    <dbReference type="NCBI Taxonomy" id="559515"/>
    <lineage>
        <taxon>Eukaryota</taxon>
        <taxon>Sar</taxon>
        <taxon>Stramenopiles</taxon>
        <taxon>Oomycota</taxon>
        <taxon>Peronosporomycetes</taxon>
        <taxon>Peronosporales</taxon>
        <taxon>Peronosporaceae</taxon>
        <taxon>Hyaloperonospora</taxon>
    </lineage>
</organism>
<reference evidence="2" key="1">
    <citation type="journal article" date="2010" name="Science">
        <title>Signatures of adaptation to obligate biotrophy in the Hyaloperonospora arabidopsidis genome.</title>
        <authorList>
            <person name="Baxter L."/>
            <person name="Tripathy S."/>
            <person name="Ishaque N."/>
            <person name="Boot N."/>
            <person name="Cabral A."/>
            <person name="Kemen E."/>
            <person name="Thines M."/>
            <person name="Ah-Fong A."/>
            <person name="Anderson R."/>
            <person name="Badejoko W."/>
            <person name="Bittner-Eddy P."/>
            <person name="Boore J.L."/>
            <person name="Chibucos M.C."/>
            <person name="Coates M."/>
            <person name="Dehal P."/>
            <person name="Delehaunty K."/>
            <person name="Dong S."/>
            <person name="Downton P."/>
            <person name="Dumas B."/>
            <person name="Fabro G."/>
            <person name="Fronick C."/>
            <person name="Fuerstenberg S.I."/>
            <person name="Fulton L."/>
            <person name="Gaulin E."/>
            <person name="Govers F."/>
            <person name="Hughes L."/>
            <person name="Humphray S."/>
            <person name="Jiang R.H."/>
            <person name="Judelson H."/>
            <person name="Kamoun S."/>
            <person name="Kyung K."/>
            <person name="Meijer H."/>
            <person name="Minx P."/>
            <person name="Morris P."/>
            <person name="Nelson J."/>
            <person name="Phuntumart V."/>
            <person name="Qutob D."/>
            <person name="Rehmany A."/>
            <person name="Rougon-Cardoso A."/>
            <person name="Ryden P."/>
            <person name="Torto-Alalibo T."/>
            <person name="Studholme D."/>
            <person name="Wang Y."/>
            <person name="Win J."/>
            <person name="Wood J."/>
            <person name="Clifton S.W."/>
            <person name="Rogers J."/>
            <person name="Van den Ackerveken G."/>
            <person name="Jones J.D."/>
            <person name="McDowell J.M."/>
            <person name="Beynon J."/>
            <person name="Tyler B.M."/>
        </authorList>
    </citation>
    <scope>NUCLEOTIDE SEQUENCE [LARGE SCALE GENOMIC DNA]</scope>
    <source>
        <strain evidence="2">Emoy2</strain>
    </source>
</reference>
<keyword evidence="2" id="KW-1185">Reference proteome</keyword>
<dbReference type="EnsemblProtists" id="HpaT810678">
    <property type="protein sequence ID" value="HpaP810678"/>
    <property type="gene ID" value="HpaG810678"/>
</dbReference>
<accession>M4BVX7</accession>
<dbReference type="HOGENOM" id="CLU_1484705_0_0_1"/>
<reference evidence="1" key="2">
    <citation type="submission" date="2015-06" db="UniProtKB">
        <authorList>
            <consortium name="EnsemblProtists"/>
        </authorList>
    </citation>
    <scope>IDENTIFICATION</scope>
    <source>
        <strain evidence="1">Emoy2</strain>
    </source>
</reference>
<dbReference type="VEuPathDB" id="FungiDB:HpaG810678"/>
<name>M4BVX7_HYAAE</name>
<dbReference type="AlphaFoldDB" id="M4BVX7"/>
<sequence length="182" mass="21070">MPANERDSIVFPIHDWIARGSRHAQAENCDVLGFSRRFKDIYPRYLPREEVHSDETLHVAPELSRPVPNPSQTVVDRLEEVERHLTFMDHYAGQEHDVAEVDEIRAEKTSSTVTILVLRLGRLKQSSGALRRDKSVLRGLSYPILQGLHGTEDRGTRPQWIHLRRENRRTTTLEEAYVEGRK</sequence>